<dbReference type="RefSeq" id="WP_277859995.1">
    <property type="nucleotide sequence ID" value="NZ_JARRAG010000001.1"/>
</dbReference>
<gene>
    <name evidence="2" type="ORF">PZE19_07685</name>
</gene>
<dbReference type="PROSITE" id="PS51695">
    <property type="entry name" value="SEDOLISIN"/>
    <property type="match status" value="1"/>
</dbReference>
<reference evidence="2 3" key="1">
    <citation type="submission" date="2023-03" db="EMBL/GenBank/DDBJ databases">
        <title>Paludisphaera mucosa sp. nov. a novel planctomycete from northern fen.</title>
        <authorList>
            <person name="Ivanova A."/>
        </authorList>
    </citation>
    <scope>NUCLEOTIDE SEQUENCE [LARGE SCALE GENOMIC DNA]</scope>
    <source>
        <strain evidence="2 3">Pla2</strain>
    </source>
</reference>
<dbReference type="CDD" id="cd04056">
    <property type="entry name" value="Peptidases_S53"/>
    <property type="match status" value="1"/>
</dbReference>
<proteinExistence type="predicted"/>
<keyword evidence="2" id="KW-0378">Hydrolase</keyword>
<dbReference type="GO" id="GO:0016787">
    <property type="term" value="F:hydrolase activity"/>
    <property type="evidence" value="ECO:0007669"/>
    <property type="project" value="UniProtKB-KW"/>
</dbReference>
<comment type="caution">
    <text evidence="2">The sequence shown here is derived from an EMBL/GenBank/DDBJ whole genome shotgun (WGS) entry which is preliminary data.</text>
</comment>
<dbReference type="Gene3D" id="3.40.50.200">
    <property type="entry name" value="Peptidase S8/S53 domain"/>
    <property type="match status" value="1"/>
</dbReference>
<dbReference type="SUPFAM" id="SSF52743">
    <property type="entry name" value="Subtilisin-like"/>
    <property type="match status" value="1"/>
</dbReference>
<name>A0ABT6F7T6_9BACT</name>
<accession>A0ABT6F7T6</accession>
<keyword evidence="3" id="KW-1185">Reference proteome</keyword>
<dbReference type="PANTHER" id="PTHR14218">
    <property type="entry name" value="PROTEASE S8 TRIPEPTIDYL PEPTIDASE I CLN2"/>
    <property type="match status" value="1"/>
</dbReference>
<feature type="domain" description="Peptidase S53" evidence="1">
    <location>
        <begin position="25"/>
        <end position="396"/>
    </location>
</feature>
<protein>
    <submittedName>
        <fullName evidence="2">S53 family peptidase</fullName>
        <ecNumber evidence="2">3.4.-.-</ecNumber>
    </submittedName>
</protein>
<dbReference type="InterPro" id="IPR050819">
    <property type="entry name" value="Tripeptidyl-peptidase_I"/>
</dbReference>
<evidence type="ECO:0000313" key="3">
    <source>
        <dbReference type="Proteomes" id="UP001216907"/>
    </source>
</evidence>
<evidence type="ECO:0000313" key="2">
    <source>
        <dbReference type="EMBL" id="MDG3003645.1"/>
    </source>
</evidence>
<dbReference type="Proteomes" id="UP001216907">
    <property type="component" value="Unassembled WGS sequence"/>
</dbReference>
<dbReference type="InterPro" id="IPR036852">
    <property type="entry name" value="Peptidase_S8/S53_dom_sf"/>
</dbReference>
<sequence length="426" mass="43590">MGKSLRRRRLRPSIEMLDARRLLSGYAPAQIGTAYGLSSITLTSSTGAAVAGDGSGQTIAIVGAYHNPTLLSDLKVFNQTYGLPDAHVTVVNLGDQTTNETWASESAMDVQWAHAIAPGATIVMIEAASDAADDVLAAVDAARNTPGVVAVSMSFGFTETAGQHTYDSYFTTPAGHAGITFFSASGDHGPAGGAMYPASSPNVVGVGGTSLTLDDAGDVLSEGVWARSGSGPGRFAAAPSYQRTFQQGAKRSTPDVLFLGDPTTGVSVFHTTPGASQGTWRVVAGTSLGAPAWAAIMAIVSQGRALEGRASLDGPSETLPMLYALAGTGFRSVTNGVSPTAAGLGVPDGRTLIPALVNATTAHDASATKTTVAVAEPVASTNKPAIRRTPAFRRRTVAAPRAPLAPVRQPRLVRQAAPVRRKAVGA</sequence>
<evidence type="ECO:0000259" key="1">
    <source>
        <dbReference type="PROSITE" id="PS51695"/>
    </source>
</evidence>
<dbReference type="PANTHER" id="PTHR14218:SF15">
    <property type="entry name" value="TRIPEPTIDYL-PEPTIDASE 1"/>
    <property type="match status" value="1"/>
</dbReference>
<dbReference type="EMBL" id="JARRAG010000001">
    <property type="protein sequence ID" value="MDG3003645.1"/>
    <property type="molecule type" value="Genomic_DNA"/>
</dbReference>
<organism evidence="2 3">
    <name type="scientific">Paludisphaera mucosa</name>
    <dbReference type="NCBI Taxonomy" id="3030827"/>
    <lineage>
        <taxon>Bacteria</taxon>
        <taxon>Pseudomonadati</taxon>
        <taxon>Planctomycetota</taxon>
        <taxon>Planctomycetia</taxon>
        <taxon>Isosphaerales</taxon>
        <taxon>Isosphaeraceae</taxon>
        <taxon>Paludisphaera</taxon>
    </lineage>
</organism>
<dbReference type="EC" id="3.4.-.-" evidence="2"/>
<dbReference type="InterPro" id="IPR030400">
    <property type="entry name" value="Sedolisin_dom"/>
</dbReference>